<dbReference type="GO" id="GO:0009328">
    <property type="term" value="C:phenylalanine-tRNA ligase complex"/>
    <property type="evidence" value="ECO:0007669"/>
    <property type="project" value="TreeGrafter"/>
</dbReference>
<comment type="subunit">
    <text evidence="3 15">Tetramer of two alpha and two beta subunits.</text>
</comment>
<dbReference type="Gene3D" id="3.30.930.10">
    <property type="entry name" value="Bira Bifunctional Protein, Domain 2"/>
    <property type="match status" value="1"/>
</dbReference>
<comment type="similarity">
    <text evidence="2 15">Belongs to the phenylalanyl-tRNA synthetase beta subunit family. Type 1 subfamily.</text>
</comment>
<evidence type="ECO:0000256" key="9">
    <source>
        <dbReference type="ARBA" id="ARBA00022840"/>
    </source>
</evidence>
<feature type="domain" description="B5" evidence="19">
    <location>
        <begin position="410"/>
        <end position="485"/>
    </location>
</feature>
<evidence type="ECO:0000313" key="21">
    <source>
        <dbReference type="Proteomes" id="UP001139006"/>
    </source>
</evidence>
<evidence type="ECO:0000256" key="10">
    <source>
        <dbReference type="ARBA" id="ARBA00022842"/>
    </source>
</evidence>
<dbReference type="FunFam" id="3.30.56.10:FF:000002">
    <property type="entry name" value="Phenylalanine--tRNA ligase beta subunit"/>
    <property type="match status" value="1"/>
</dbReference>
<dbReference type="InterPro" id="IPR004532">
    <property type="entry name" value="Phe-tRNA-ligase_IIc_bsu_bact"/>
</dbReference>
<dbReference type="SUPFAM" id="SSF55681">
    <property type="entry name" value="Class II aaRS and biotin synthetases"/>
    <property type="match status" value="1"/>
</dbReference>
<dbReference type="PROSITE" id="PS51447">
    <property type="entry name" value="FDX_ACB"/>
    <property type="match status" value="1"/>
</dbReference>
<dbReference type="Gene3D" id="3.30.70.380">
    <property type="entry name" value="Ferrodoxin-fold anticodon-binding domain"/>
    <property type="match status" value="1"/>
</dbReference>
<dbReference type="GO" id="GO:0140096">
    <property type="term" value="F:catalytic activity, acting on a protein"/>
    <property type="evidence" value="ECO:0007669"/>
    <property type="project" value="UniProtKB-ARBA"/>
</dbReference>
<evidence type="ECO:0000259" key="17">
    <source>
        <dbReference type="PROSITE" id="PS50886"/>
    </source>
</evidence>
<evidence type="ECO:0000256" key="8">
    <source>
        <dbReference type="ARBA" id="ARBA00022741"/>
    </source>
</evidence>
<evidence type="ECO:0000256" key="12">
    <source>
        <dbReference type="ARBA" id="ARBA00022917"/>
    </source>
</evidence>
<evidence type="ECO:0000256" key="5">
    <source>
        <dbReference type="ARBA" id="ARBA00022555"/>
    </source>
</evidence>
<dbReference type="PANTHER" id="PTHR10947:SF0">
    <property type="entry name" value="PHENYLALANINE--TRNA LIGASE BETA SUBUNIT"/>
    <property type="match status" value="1"/>
</dbReference>
<evidence type="ECO:0000313" key="20">
    <source>
        <dbReference type="EMBL" id="MCP0887801.1"/>
    </source>
</evidence>
<keyword evidence="8 15" id="KW-0547">Nucleotide-binding</keyword>
<dbReference type="GO" id="GO:0000049">
    <property type="term" value="F:tRNA binding"/>
    <property type="evidence" value="ECO:0007669"/>
    <property type="project" value="UniProtKB-UniRule"/>
</dbReference>
<organism evidence="20 21">
    <name type="scientific">Ligilactobacillus ubinensis</name>
    <dbReference type="NCBI Taxonomy" id="2876789"/>
    <lineage>
        <taxon>Bacteria</taxon>
        <taxon>Bacillati</taxon>
        <taxon>Bacillota</taxon>
        <taxon>Bacilli</taxon>
        <taxon>Lactobacillales</taxon>
        <taxon>Lactobacillaceae</taxon>
        <taxon>Ligilactobacillus</taxon>
    </lineage>
</organism>
<dbReference type="InterPro" id="IPR005121">
    <property type="entry name" value="Fdx_antiC-bd"/>
</dbReference>
<dbReference type="Proteomes" id="UP001139006">
    <property type="component" value="Unassembled WGS sequence"/>
</dbReference>
<evidence type="ECO:0000256" key="16">
    <source>
        <dbReference type="PROSITE-ProRule" id="PRU00209"/>
    </source>
</evidence>
<evidence type="ECO:0000259" key="19">
    <source>
        <dbReference type="PROSITE" id="PS51483"/>
    </source>
</evidence>
<feature type="domain" description="TRNA-binding" evidence="17">
    <location>
        <begin position="40"/>
        <end position="155"/>
    </location>
</feature>
<keyword evidence="6 15" id="KW-0436">Ligase</keyword>
<dbReference type="InterPro" id="IPR036690">
    <property type="entry name" value="Fdx_antiC-bd_sf"/>
</dbReference>
<dbReference type="FunFam" id="2.40.50.140:FF:000045">
    <property type="entry name" value="Phenylalanine--tRNA ligase beta subunit"/>
    <property type="match status" value="1"/>
</dbReference>
<dbReference type="FunFam" id="3.50.40.10:FF:000001">
    <property type="entry name" value="Phenylalanine--tRNA ligase beta subunit"/>
    <property type="match status" value="1"/>
</dbReference>
<comment type="cofactor">
    <cofactor evidence="15">
        <name>Mg(2+)</name>
        <dbReference type="ChEBI" id="CHEBI:18420"/>
    </cofactor>
    <text evidence="15">Binds 2 magnesium ions per tetramer.</text>
</comment>
<gene>
    <name evidence="15 20" type="primary">pheT</name>
    <name evidence="20" type="ORF">LB941_10720</name>
</gene>
<dbReference type="HAMAP" id="MF_00283">
    <property type="entry name" value="Phe_tRNA_synth_beta1"/>
    <property type="match status" value="1"/>
</dbReference>
<keyword evidence="13 15" id="KW-0030">Aminoacyl-tRNA synthetase</keyword>
<dbReference type="AlphaFoldDB" id="A0A9X2FLG7"/>
<dbReference type="SUPFAM" id="SSF50249">
    <property type="entry name" value="Nucleic acid-binding proteins"/>
    <property type="match status" value="1"/>
</dbReference>
<dbReference type="CDD" id="cd02796">
    <property type="entry name" value="tRNA_bind_bactPheRS"/>
    <property type="match status" value="1"/>
</dbReference>
<dbReference type="GO" id="GO:0006432">
    <property type="term" value="P:phenylalanyl-tRNA aminoacylation"/>
    <property type="evidence" value="ECO:0007669"/>
    <property type="project" value="UniProtKB-UniRule"/>
</dbReference>
<dbReference type="CDD" id="cd00769">
    <property type="entry name" value="PheRS_beta_core"/>
    <property type="match status" value="1"/>
</dbReference>
<evidence type="ECO:0000256" key="15">
    <source>
        <dbReference type="HAMAP-Rule" id="MF_00283"/>
    </source>
</evidence>
<dbReference type="InterPro" id="IPR045864">
    <property type="entry name" value="aa-tRNA-synth_II/BPL/LPL"/>
</dbReference>
<evidence type="ECO:0000256" key="13">
    <source>
        <dbReference type="ARBA" id="ARBA00023146"/>
    </source>
</evidence>
<dbReference type="SUPFAM" id="SSF54991">
    <property type="entry name" value="Anticodon-binding domain of PheRS"/>
    <property type="match status" value="1"/>
</dbReference>
<dbReference type="InterPro" id="IPR009061">
    <property type="entry name" value="DNA-bd_dom_put_sf"/>
</dbReference>
<dbReference type="InterPro" id="IPR002547">
    <property type="entry name" value="tRNA-bd_dom"/>
</dbReference>
<evidence type="ECO:0000259" key="18">
    <source>
        <dbReference type="PROSITE" id="PS51447"/>
    </source>
</evidence>
<keyword evidence="10 15" id="KW-0460">Magnesium</keyword>
<dbReference type="PANTHER" id="PTHR10947">
    <property type="entry name" value="PHENYLALANYL-TRNA SYNTHETASE BETA CHAIN AND LEUCINE-RICH REPEAT-CONTAINING PROTEIN 47"/>
    <property type="match status" value="1"/>
</dbReference>
<dbReference type="FunFam" id="3.30.70.380:FF:000001">
    <property type="entry name" value="Phenylalanine--tRNA ligase beta subunit"/>
    <property type="match status" value="1"/>
</dbReference>
<keyword evidence="5 16" id="KW-0820">tRNA-binding</keyword>
<comment type="subcellular location">
    <subcellularLocation>
        <location evidence="1 15">Cytoplasm</location>
    </subcellularLocation>
</comment>
<evidence type="ECO:0000256" key="1">
    <source>
        <dbReference type="ARBA" id="ARBA00004496"/>
    </source>
</evidence>
<evidence type="ECO:0000256" key="2">
    <source>
        <dbReference type="ARBA" id="ARBA00008653"/>
    </source>
</evidence>
<dbReference type="Pfam" id="PF01588">
    <property type="entry name" value="tRNA_bind"/>
    <property type="match status" value="1"/>
</dbReference>
<keyword evidence="11 16" id="KW-0694">RNA-binding</keyword>
<dbReference type="Pfam" id="PF17759">
    <property type="entry name" value="tRNA_synthFbeta"/>
    <property type="match status" value="1"/>
</dbReference>
<feature type="binding site" evidence="15">
    <location>
        <position position="473"/>
    </location>
    <ligand>
        <name>Mg(2+)</name>
        <dbReference type="ChEBI" id="CHEBI:18420"/>
        <note>shared with alpha subunit</note>
    </ligand>
</feature>
<dbReference type="PROSITE" id="PS51483">
    <property type="entry name" value="B5"/>
    <property type="match status" value="1"/>
</dbReference>
<dbReference type="InterPro" id="IPR005147">
    <property type="entry name" value="tRNA_synthase_B5-dom"/>
</dbReference>
<accession>A0A9X2FLG7</accession>
<feature type="domain" description="FDX-ACB" evidence="18">
    <location>
        <begin position="711"/>
        <end position="804"/>
    </location>
</feature>
<keyword evidence="9 15" id="KW-0067">ATP-binding</keyword>
<dbReference type="SMART" id="SM00873">
    <property type="entry name" value="B3_4"/>
    <property type="match status" value="1"/>
</dbReference>
<dbReference type="InterPro" id="IPR045060">
    <property type="entry name" value="Phe-tRNA-ligase_IIc_bsu"/>
</dbReference>
<reference evidence="20 21" key="1">
    <citation type="journal article" date="2023" name="Int. J. Syst. Evol. Microbiol.">
        <title>Ligilactobacillus ubinensis sp. nov., a novel species isolated from the wild ferment of a durian fruit (Durio zibethinus).</title>
        <authorList>
            <person name="Heng Y.C."/>
            <person name="Menon N."/>
            <person name="Chen B."/>
            <person name="Loo B.Z.L."/>
            <person name="Wong G.W.J."/>
            <person name="Lim A.C.H."/>
            <person name="Silvaraju S."/>
            <person name="Kittelmann S."/>
        </authorList>
    </citation>
    <scope>NUCLEOTIDE SEQUENCE [LARGE SCALE GENOMIC DNA]</scope>
    <source>
        <strain evidence="20 21">WILCCON 0076</strain>
    </source>
</reference>
<dbReference type="NCBIfam" id="NF045760">
    <property type="entry name" value="YtpR"/>
    <property type="match status" value="1"/>
</dbReference>
<keyword evidence="21" id="KW-1185">Reference proteome</keyword>
<dbReference type="FunFam" id="3.30.930.10:FF:000022">
    <property type="entry name" value="Phenylalanine--tRNA ligase beta subunit"/>
    <property type="match status" value="1"/>
</dbReference>
<dbReference type="Pfam" id="PF03483">
    <property type="entry name" value="B3_4"/>
    <property type="match status" value="1"/>
</dbReference>
<dbReference type="InterPro" id="IPR033714">
    <property type="entry name" value="tRNA_bind_bactPheRS"/>
</dbReference>
<keyword evidence="4 15" id="KW-0963">Cytoplasm</keyword>
<dbReference type="GO" id="GO:0000287">
    <property type="term" value="F:magnesium ion binding"/>
    <property type="evidence" value="ECO:0007669"/>
    <property type="project" value="UniProtKB-UniRule"/>
</dbReference>
<dbReference type="Pfam" id="PF03147">
    <property type="entry name" value="FDX-ACB"/>
    <property type="match status" value="1"/>
</dbReference>
<dbReference type="EC" id="6.1.1.20" evidence="15"/>
<feature type="binding site" evidence="15">
    <location>
        <position position="472"/>
    </location>
    <ligand>
        <name>Mg(2+)</name>
        <dbReference type="ChEBI" id="CHEBI:18420"/>
        <note>shared with alpha subunit</note>
    </ligand>
</feature>
<evidence type="ECO:0000256" key="14">
    <source>
        <dbReference type="ARBA" id="ARBA00049255"/>
    </source>
</evidence>
<keyword evidence="12 15" id="KW-0648">Protein biosynthesis</keyword>
<evidence type="ECO:0000256" key="11">
    <source>
        <dbReference type="ARBA" id="ARBA00022884"/>
    </source>
</evidence>
<protein>
    <recommendedName>
        <fullName evidence="15">Phenylalanine--tRNA ligase beta subunit</fullName>
        <ecNumber evidence="15">6.1.1.20</ecNumber>
    </recommendedName>
    <alternativeName>
        <fullName evidence="15">Phenylalanyl-tRNA synthetase beta subunit</fullName>
        <shortName evidence="15">PheRS</shortName>
    </alternativeName>
</protein>
<dbReference type="SUPFAM" id="SSF46955">
    <property type="entry name" value="Putative DNA-binding domain"/>
    <property type="match status" value="1"/>
</dbReference>
<dbReference type="InterPro" id="IPR020825">
    <property type="entry name" value="Phe-tRNA_synthase-like_B3/B4"/>
</dbReference>
<dbReference type="Gene3D" id="3.50.40.10">
    <property type="entry name" value="Phenylalanyl-trna Synthetase, Chain B, domain 3"/>
    <property type="match status" value="1"/>
</dbReference>
<dbReference type="Gene3D" id="2.40.50.140">
    <property type="entry name" value="Nucleic acid-binding proteins"/>
    <property type="match status" value="1"/>
</dbReference>
<dbReference type="SUPFAM" id="SSF56037">
    <property type="entry name" value="PheT/TilS domain"/>
    <property type="match status" value="1"/>
</dbReference>
<sequence length="804" mass="89439">MKVSTKWLNEYVPVIDLDRSVLAEKIARTAVEVDDDYRLDEGLKKVVVGHVLSMEPHPDSDHLNICQVDVGEAEPYQIVCGAPNINSNMNVIVALPNSWIGNHTKIKKSKMRGIVSMGMICSLQELGFSDSVVPKKYADGIYILPSDAVPGQTIFSYLGMDENIIDIDITPNRADLLSMRGVANEIGAIYNHNVKLPHPVISETTEDEINNYLTKVSAPANLAPTYMMRIIKDVKIKESPLWLQARLWNAGIRPLNNVVDVTNYILLDYGQPLHSFDYNKMGSKQIIVRLANEGEELVTLDGEKRLLKDTDIVVTNGDKPVALAGVMGGLNTEIDSNSTLIALESAVFNPSKIRKTSRRENLHSEASMRFERGINVATVGEALDAAAQMIAELGDGQVVANAIKVNEISTNDRIVEITTTKINATLGTNLTENVIKDIFERLGFGVQLESGTFKVAVPVRRWDIEVAADLIEEVARLYGYDNLPTTLPTGPTTPGHYTDKQRLIRQTCALMESAGLSQAISYGLTTKAKAQRFTLEKAKTTELDFPMSTEHTTVRMNLVSGLLDDIAYNAAHKNNDVALYEQGRVFFRDDQNDRPREVEHLAGAITGLFNQATWHDSKTVVDFYLTKGIVDYLFKELGLENVKYVATNAHEEMHPGRTADIYIGGELVGFIGEVHPNILKEYHLGKTYVFELDLQKLIDMDKKEQIYQPISKYPKVTRDIAMAVDKSISNAAIIDCIKQNGGKYLTDVTLFDVYEGEHVAKSVKSLAYKLIFNNPEATLKDAEVTEAFNEVVEELKKKFKIAIR</sequence>
<dbReference type="Gene3D" id="3.30.56.10">
    <property type="match status" value="2"/>
</dbReference>
<dbReference type="SMART" id="SM00874">
    <property type="entry name" value="B5"/>
    <property type="match status" value="1"/>
</dbReference>
<dbReference type="InterPro" id="IPR005146">
    <property type="entry name" value="B3/B4_tRNA-bd"/>
</dbReference>
<dbReference type="GO" id="GO:0004826">
    <property type="term" value="F:phenylalanine-tRNA ligase activity"/>
    <property type="evidence" value="ECO:0007669"/>
    <property type="project" value="UniProtKB-UniRule"/>
</dbReference>
<evidence type="ECO:0000256" key="7">
    <source>
        <dbReference type="ARBA" id="ARBA00022723"/>
    </source>
</evidence>
<evidence type="ECO:0000256" key="3">
    <source>
        <dbReference type="ARBA" id="ARBA00011209"/>
    </source>
</evidence>
<dbReference type="GO" id="GO:0005524">
    <property type="term" value="F:ATP binding"/>
    <property type="evidence" value="ECO:0007669"/>
    <property type="project" value="UniProtKB-UniRule"/>
</dbReference>
<dbReference type="InterPro" id="IPR012340">
    <property type="entry name" value="NA-bd_OB-fold"/>
</dbReference>
<dbReference type="GO" id="GO:0016740">
    <property type="term" value="F:transferase activity"/>
    <property type="evidence" value="ECO:0007669"/>
    <property type="project" value="UniProtKB-ARBA"/>
</dbReference>
<evidence type="ECO:0000256" key="4">
    <source>
        <dbReference type="ARBA" id="ARBA00022490"/>
    </source>
</evidence>
<dbReference type="EMBL" id="JAIULA010000026">
    <property type="protein sequence ID" value="MCP0887801.1"/>
    <property type="molecule type" value="Genomic_DNA"/>
</dbReference>
<proteinExistence type="inferred from homology"/>
<comment type="caution">
    <text evidence="20">The sequence shown here is derived from an EMBL/GenBank/DDBJ whole genome shotgun (WGS) entry which is preliminary data.</text>
</comment>
<dbReference type="PROSITE" id="PS50886">
    <property type="entry name" value="TRBD"/>
    <property type="match status" value="1"/>
</dbReference>
<dbReference type="Pfam" id="PF03484">
    <property type="entry name" value="B5"/>
    <property type="match status" value="1"/>
</dbReference>
<comment type="catalytic activity">
    <reaction evidence="14 15">
        <text>tRNA(Phe) + L-phenylalanine + ATP = L-phenylalanyl-tRNA(Phe) + AMP + diphosphate + H(+)</text>
        <dbReference type="Rhea" id="RHEA:19413"/>
        <dbReference type="Rhea" id="RHEA-COMP:9668"/>
        <dbReference type="Rhea" id="RHEA-COMP:9699"/>
        <dbReference type="ChEBI" id="CHEBI:15378"/>
        <dbReference type="ChEBI" id="CHEBI:30616"/>
        <dbReference type="ChEBI" id="CHEBI:33019"/>
        <dbReference type="ChEBI" id="CHEBI:58095"/>
        <dbReference type="ChEBI" id="CHEBI:78442"/>
        <dbReference type="ChEBI" id="CHEBI:78531"/>
        <dbReference type="ChEBI" id="CHEBI:456215"/>
        <dbReference type="EC" id="6.1.1.20"/>
    </reaction>
</comment>
<dbReference type="NCBIfam" id="TIGR00472">
    <property type="entry name" value="pheT_bact"/>
    <property type="match status" value="1"/>
</dbReference>
<feature type="binding site" evidence="15">
    <location>
        <position position="469"/>
    </location>
    <ligand>
        <name>Mg(2+)</name>
        <dbReference type="ChEBI" id="CHEBI:18420"/>
        <note>shared with alpha subunit</note>
    </ligand>
</feature>
<feature type="binding site" evidence="15">
    <location>
        <position position="463"/>
    </location>
    <ligand>
        <name>Mg(2+)</name>
        <dbReference type="ChEBI" id="CHEBI:18420"/>
        <note>shared with alpha subunit</note>
    </ligand>
</feature>
<evidence type="ECO:0000256" key="6">
    <source>
        <dbReference type="ARBA" id="ARBA00022598"/>
    </source>
</evidence>
<dbReference type="InterPro" id="IPR041616">
    <property type="entry name" value="PheRS_beta_core"/>
</dbReference>
<name>A0A9X2FLG7_9LACO</name>
<dbReference type="SMART" id="SM00896">
    <property type="entry name" value="FDX-ACB"/>
    <property type="match status" value="1"/>
</dbReference>
<dbReference type="RefSeq" id="WP_253361963.1">
    <property type="nucleotide sequence ID" value="NZ_JAIULA010000026.1"/>
</dbReference>
<keyword evidence="7 15" id="KW-0479">Metal-binding</keyword>